<dbReference type="EC" id="3.1.3.16" evidence="3"/>
<keyword evidence="6" id="KW-0460">Magnesium</keyword>
<gene>
    <name evidence="13" type="ORF">Adt_33880</name>
</gene>
<dbReference type="PANTHER" id="PTHR47992">
    <property type="entry name" value="PROTEIN PHOSPHATASE"/>
    <property type="match status" value="1"/>
</dbReference>
<comment type="caution">
    <text evidence="13">The sequence shown here is derived from an EMBL/GenBank/DDBJ whole genome shotgun (WGS) entry which is preliminary data.</text>
</comment>
<dbReference type="SUPFAM" id="SSF81606">
    <property type="entry name" value="PP2C-like"/>
    <property type="match status" value="1"/>
</dbReference>
<keyword evidence="5 9" id="KW-0378">Hydrolase</keyword>
<organism evidence="13 14">
    <name type="scientific">Abeliophyllum distichum</name>
    <dbReference type="NCBI Taxonomy" id="126358"/>
    <lineage>
        <taxon>Eukaryota</taxon>
        <taxon>Viridiplantae</taxon>
        <taxon>Streptophyta</taxon>
        <taxon>Embryophyta</taxon>
        <taxon>Tracheophyta</taxon>
        <taxon>Spermatophyta</taxon>
        <taxon>Magnoliopsida</taxon>
        <taxon>eudicotyledons</taxon>
        <taxon>Gunneridae</taxon>
        <taxon>Pentapetalae</taxon>
        <taxon>asterids</taxon>
        <taxon>lamiids</taxon>
        <taxon>Lamiales</taxon>
        <taxon>Oleaceae</taxon>
        <taxon>Forsythieae</taxon>
        <taxon>Abeliophyllum</taxon>
    </lineage>
</organism>
<dbReference type="Gene3D" id="3.60.40.10">
    <property type="entry name" value="PPM-type phosphatase domain"/>
    <property type="match status" value="1"/>
</dbReference>
<keyword evidence="11" id="KW-1133">Transmembrane helix</keyword>
<evidence type="ECO:0000256" key="2">
    <source>
        <dbReference type="ARBA" id="ARBA00001946"/>
    </source>
</evidence>
<feature type="region of interest" description="Disordered" evidence="10">
    <location>
        <begin position="76"/>
        <end position="107"/>
    </location>
</feature>
<feature type="domain" description="PPM-type phosphatase" evidence="12">
    <location>
        <begin position="116"/>
        <end position="437"/>
    </location>
</feature>
<evidence type="ECO:0000256" key="9">
    <source>
        <dbReference type="RuleBase" id="RU003465"/>
    </source>
</evidence>
<dbReference type="SMART" id="SM00332">
    <property type="entry name" value="PP2Cc"/>
    <property type="match status" value="1"/>
</dbReference>
<dbReference type="AlphaFoldDB" id="A0ABD1QYF8"/>
<dbReference type="InterPro" id="IPR000222">
    <property type="entry name" value="PP2C_BS"/>
</dbReference>
<feature type="compositionally biased region" description="Acidic residues" evidence="10">
    <location>
        <begin position="96"/>
        <end position="105"/>
    </location>
</feature>
<evidence type="ECO:0000256" key="8">
    <source>
        <dbReference type="ARBA" id="ARBA00023211"/>
    </source>
</evidence>
<sequence length="443" mass="48658">MRCMNIQQRIKELCFEYTNMLSGDEHDDSPDKCMERRRRIERRRSAAVAAATATSGGGGSTSFSYLGGFNVRTESSQQGVRSAVQRADPSSTSDSTGDDAEEEENISNVAEILVPVVGSLAVAGRQRDMEDASIVRTNLCSPEITRRRPVHFFGVYDGHGGSHVASMCKDKMHVILEEELMRVRNTAIIGAGGASSSRVEQEEQSMEDSGQKEEWTRVLKTCFWRMEEVVLNTCGCGIAEFRCSRDRDEVNFVGSTAVVAVLTPEHIVVANCGDSRAVLCRGGRVVPLSYDHKPDREDERARIEACGGRVVFLDGARVEGILAMSRAIGDRCLKPFVISEPEISFTGRDEEDEFLILASDGLWDVMSSEMTCEVARECLREENRPAGSRDPSTRPWTANEGPETLFPSQSASAAALLIRLALGRKSDDNICVIVVDLKRTLSG</sequence>
<dbReference type="InterPro" id="IPR036457">
    <property type="entry name" value="PPM-type-like_dom_sf"/>
</dbReference>
<dbReference type="InterPro" id="IPR015655">
    <property type="entry name" value="PP2C"/>
</dbReference>
<dbReference type="GO" id="GO:0004722">
    <property type="term" value="F:protein serine/threonine phosphatase activity"/>
    <property type="evidence" value="ECO:0007669"/>
    <property type="project" value="UniProtKB-EC"/>
</dbReference>
<evidence type="ECO:0000256" key="10">
    <source>
        <dbReference type="SAM" id="MobiDB-lite"/>
    </source>
</evidence>
<protein>
    <recommendedName>
        <fullName evidence="3">protein-serine/threonine phosphatase</fullName>
        <ecNumber evidence="3">3.1.3.16</ecNumber>
    </recommendedName>
</protein>
<keyword evidence="11" id="KW-0472">Membrane</keyword>
<dbReference type="InterPro" id="IPR001932">
    <property type="entry name" value="PPM-type_phosphatase-like_dom"/>
</dbReference>
<keyword evidence="8" id="KW-0464">Manganese</keyword>
<feature type="transmembrane region" description="Helical" evidence="11">
    <location>
        <begin position="46"/>
        <end position="66"/>
    </location>
</feature>
<dbReference type="CDD" id="cd00143">
    <property type="entry name" value="PP2Cc"/>
    <property type="match status" value="1"/>
</dbReference>
<keyword evidence="4" id="KW-0479">Metal-binding</keyword>
<keyword evidence="14" id="KW-1185">Reference proteome</keyword>
<evidence type="ECO:0000256" key="3">
    <source>
        <dbReference type="ARBA" id="ARBA00013081"/>
    </source>
</evidence>
<comment type="cofactor">
    <cofactor evidence="2">
        <name>Mg(2+)</name>
        <dbReference type="ChEBI" id="CHEBI:18420"/>
    </cofactor>
</comment>
<name>A0ABD1QYF8_9LAMI</name>
<dbReference type="PROSITE" id="PS51746">
    <property type="entry name" value="PPM_2"/>
    <property type="match status" value="1"/>
</dbReference>
<evidence type="ECO:0000256" key="1">
    <source>
        <dbReference type="ARBA" id="ARBA00001936"/>
    </source>
</evidence>
<dbReference type="PROSITE" id="PS01032">
    <property type="entry name" value="PPM_1"/>
    <property type="match status" value="1"/>
</dbReference>
<comment type="similarity">
    <text evidence="9">Belongs to the PP2C family.</text>
</comment>
<comment type="cofactor">
    <cofactor evidence="1">
        <name>Mn(2+)</name>
        <dbReference type="ChEBI" id="CHEBI:29035"/>
    </cofactor>
</comment>
<evidence type="ECO:0000256" key="4">
    <source>
        <dbReference type="ARBA" id="ARBA00022723"/>
    </source>
</evidence>
<reference evidence="14" key="1">
    <citation type="submission" date="2024-07" db="EMBL/GenBank/DDBJ databases">
        <title>Two chromosome-level genome assemblies of Korean endemic species Abeliophyllum distichum and Forsythia ovata (Oleaceae).</title>
        <authorList>
            <person name="Jang H."/>
        </authorList>
    </citation>
    <scope>NUCLEOTIDE SEQUENCE [LARGE SCALE GENOMIC DNA]</scope>
</reference>
<dbReference type="Pfam" id="PF00481">
    <property type="entry name" value="PP2C"/>
    <property type="match status" value="1"/>
</dbReference>
<evidence type="ECO:0000256" key="5">
    <source>
        <dbReference type="ARBA" id="ARBA00022801"/>
    </source>
</evidence>
<evidence type="ECO:0000313" key="13">
    <source>
        <dbReference type="EMBL" id="KAL2480914.1"/>
    </source>
</evidence>
<feature type="region of interest" description="Disordered" evidence="10">
    <location>
        <begin position="382"/>
        <end position="404"/>
    </location>
</feature>
<keyword evidence="11" id="KW-0812">Transmembrane</keyword>
<evidence type="ECO:0000256" key="6">
    <source>
        <dbReference type="ARBA" id="ARBA00022842"/>
    </source>
</evidence>
<proteinExistence type="inferred from homology"/>
<evidence type="ECO:0000259" key="12">
    <source>
        <dbReference type="PROSITE" id="PS51746"/>
    </source>
</evidence>
<evidence type="ECO:0000256" key="7">
    <source>
        <dbReference type="ARBA" id="ARBA00022912"/>
    </source>
</evidence>
<dbReference type="GO" id="GO:0046872">
    <property type="term" value="F:metal ion binding"/>
    <property type="evidence" value="ECO:0007669"/>
    <property type="project" value="UniProtKB-KW"/>
</dbReference>
<evidence type="ECO:0000256" key="11">
    <source>
        <dbReference type="SAM" id="Phobius"/>
    </source>
</evidence>
<accession>A0ABD1QYF8</accession>
<dbReference type="EMBL" id="JBFOLK010000010">
    <property type="protein sequence ID" value="KAL2480914.1"/>
    <property type="molecule type" value="Genomic_DNA"/>
</dbReference>
<dbReference type="Proteomes" id="UP001604336">
    <property type="component" value="Unassembled WGS sequence"/>
</dbReference>
<evidence type="ECO:0000313" key="14">
    <source>
        <dbReference type="Proteomes" id="UP001604336"/>
    </source>
</evidence>
<keyword evidence="7 9" id="KW-0904">Protein phosphatase</keyword>
<dbReference type="FunFam" id="3.60.40.10:FF:000291">
    <property type="entry name" value="Protein phosphatase 2C 50"/>
    <property type="match status" value="1"/>
</dbReference>